<keyword evidence="2" id="KW-1185">Reference proteome</keyword>
<proteinExistence type="predicted"/>
<protein>
    <submittedName>
        <fullName evidence="1">Arc-type ribbon-helix-helix</fullName>
    </submittedName>
</protein>
<dbReference type="AlphaFoldDB" id="A0A2K8T3E3"/>
<dbReference type="OrthoDB" id="517997at2"/>
<dbReference type="RefSeq" id="WP_100902274.1">
    <property type="nucleotide sequence ID" value="NZ_CAWNNC010000001.1"/>
</dbReference>
<dbReference type="InterPro" id="IPR013321">
    <property type="entry name" value="Arc_rbn_hlx_hlx"/>
</dbReference>
<dbReference type="GO" id="GO:0006355">
    <property type="term" value="P:regulation of DNA-templated transcription"/>
    <property type="evidence" value="ECO:0007669"/>
    <property type="project" value="InterPro"/>
</dbReference>
<dbReference type="KEGG" id="nfl:COO91_08247"/>
<reference evidence="1 2" key="1">
    <citation type="submission" date="2017-11" db="EMBL/GenBank/DDBJ databases">
        <title>Complete genome of a free-living desiccation-tolerant cyanobacterium and its photosynthetic adaptation to extreme terrestrial habitat.</title>
        <authorList>
            <person name="Shang J."/>
        </authorList>
    </citation>
    <scope>NUCLEOTIDE SEQUENCE [LARGE SCALE GENOMIC DNA]</scope>
    <source>
        <strain evidence="1 2">CCNUN1</strain>
    </source>
</reference>
<dbReference type="Gene3D" id="1.10.1220.10">
    <property type="entry name" value="Met repressor-like"/>
    <property type="match status" value="1"/>
</dbReference>
<name>A0A2K8T3E3_9NOSO</name>
<sequence>MDRRRSPGFRQVCGHVPDQQYRTFKSVCAEQDITVAEALEEAITLWLERQQDKQCIPLVNKVSSAA</sequence>
<evidence type="ECO:0000313" key="1">
    <source>
        <dbReference type="EMBL" id="AUB42140.1"/>
    </source>
</evidence>
<dbReference type="Proteomes" id="UP000232003">
    <property type="component" value="Chromosome"/>
</dbReference>
<organism evidence="1 2">
    <name type="scientific">Nostoc flagelliforme CCNUN1</name>
    <dbReference type="NCBI Taxonomy" id="2038116"/>
    <lineage>
        <taxon>Bacteria</taxon>
        <taxon>Bacillati</taxon>
        <taxon>Cyanobacteriota</taxon>
        <taxon>Cyanophyceae</taxon>
        <taxon>Nostocales</taxon>
        <taxon>Nostocaceae</taxon>
        <taxon>Nostoc</taxon>
    </lineage>
</organism>
<dbReference type="EMBL" id="CP024785">
    <property type="protein sequence ID" value="AUB42140.1"/>
    <property type="molecule type" value="Genomic_DNA"/>
</dbReference>
<evidence type="ECO:0000313" key="2">
    <source>
        <dbReference type="Proteomes" id="UP000232003"/>
    </source>
</evidence>
<accession>A0A2K8T3E3</accession>
<gene>
    <name evidence="1" type="ORF">COO91_08247</name>
</gene>